<reference evidence="2 3" key="1">
    <citation type="submission" date="2019-05" db="EMBL/GenBank/DDBJ databases">
        <title>Mikania micrantha, genome provides insights into the molecular mechanism of rapid growth.</title>
        <authorList>
            <person name="Liu B."/>
        </authorList>
    </citation>
    <scope>NUCLEOTIDE SEQUENCE [LARGE SCALE GENOMIC DNA]</scope>
    <source>
        <strain evidence="2">NLD-2019</strain>
        <tissue evidence="2">Leaf</tissue>
    </source>
</reference>
<dbReference type="Proteomes" id="UP000326396">
    <property type="component" value="Linkage Group LG1"/>
</dbReference>
<feature type="domain" description="Poly(A) polymerase nucleotidyltransferase" evidence="1">
    <location>
        <begin position="33"/>
        <end position="94"/>
    </location>
</feature>
<sequence length="108" mass="11772">MKSESQGFVESDPFKIGLVMVGSEALASPMQHGVTKPLPLAGPSEANLLRTKKLNKIDAGLYGSQEEAAHREKVLGQIKQRVYVSVQKVKIRINVIWVGGNREDATIS</sequence>
<gene>
    <name evidence="2" type="ORF">E3N88_00515</name>
</gene>
<dbReference type="OrthoDB" id="412748at2759"/>
<protein>
    <recommendedName>
        <fullName evidence="1">Poly(A) polymerase nucleotidyltransferase domain-containing protein</fullName>
    </recommendedName>
</protein>
<evidence type="ECO:0000259" key="1">
    <source>
        <dbReference type="Pfam" id="PF20750"/>
    </source>
</evidence>
<comment type="caution">
    <text evidence="2">The sequence shown here is derived from an EMBL/GenBank/DDBJ whole genome shotgun (WGS) entry which is preliminary data.</text>
</comment>
<evidence type="ECO:0000313" key="3">
    <source>
        <dbReference type="Proteomes" id="UP000326396"/>
    </source>
</evidence>
<organism evidence="2 3">
    <name type="scientific">Mikania micrantha</name>
    <name type="common">bitter vine</name>
    <dbReference type="NCBI Taxonomy" id="192012"/>
    <lineage>
        <taxon>Eukaryota</taxon>
        <taxon>Viridiplantae</taxon>
        <taxon>Streptophyta</taxon>
        <taxon>Embryophyta</taxon>
        <taxon>Tracheophyta</taxon>
        <taxon>Spermatophyta</taxon>
        <taxon>Magnoliopsida</taxon>
        <taxon>eudicotyledons</taxon>
        <taxon>Gunneridae</taxon>
        <taxon>Pentapetalae</taxon>
        <taxon>asterids</taxon>
        <taxon>campanulids</taxon>
        <taxon>Asterales</taxon>
        <taxon>Asteraceae</taxon>
        <taxon>Asteroideae</taxon>
        <taxon>Heliantheae alliance</taxon>
        <taxon>Eupatorieae</taxon>
        <taxon>Mikania</taxon>
    </lineage>
</organism>
<dbReference type="InterPro" id="IPR048840">
    <property type="entry name" value="PolA_pol_NTPase"/>
</dbReference>
<dbReference type="EMBL" id="SZYD01000001">
    <property type="protein sequence ID" value="KAD7477379.1"/>
    <property type="molecule type" value="Genomic_DNA"/>
</dbReference>
<dbReference type="AlphaFoldDB" id="A0A5N6PYC1"/>
<proteinExistence type="predicted"/>
<name>A0A5N6PYC1_9ASTR</name>
<keyword evidence="3" id="KW-1185">Reference proteome</keyword>
<accession>A0A5N6PYC1</accession>
<evidence type="ECO:0000313" key="2">
    <source>
        <dbReference type="EMBL" id="KAD7477379.1"/>
    </source>
</evidence>
<dbReference type="Pfam" id="PF20750">
    <property type="entry name" value="PAP_NTPase"/>
    <property type="match status" value="1"/>
</dbReference>